<comment type="similarity">
    <text evidence="1">Belongs to the LysR transcriptional regulatory family.</text>
</comment>
<dbReference type="EMBL" id="SACR01000001">
    <property type="protein sequence ID" value="RVU49234.1"/>
    <property type="molecule type" value="Genomic_DNA"/>
</dbReference>
<evidence type="ECO:0000256" key="1">
    <source>
        <dbReference type="ARBA" id="ARBA00009437"/>
    </source>
</evidence>
<feature type="domain" description="HTH lysR-type" evidence="5">
    <location>
        <begin position="1"/>
        <end position="58"/>
    </location>
</feature>
<dbReference type="PANTHER" id="PTHR30427">
    <property type="entry name" value="TRANSCRIPTIONAL ACTIVATOR PROTEIN LYSR"/>
    <property type="match status" value="1"/>
</dbReference>
<dbReference type="GO" id="GO:0010628">
    <property type="term" value="P:positive regulation of gene expression"/>
    <property type="evidence" value="ECO:0007669"/>
    <property type="project" value="TreeGrafter"/>
</dbReference>
<dbReference type="InterPro" id="IPR000847">
    <property type="entry name" value="LysR_HTH_N"/>
</dbReference>
<proteinExistence type="inferred from homology"/>
<evidence type="ECO:0000313" key="7">
    <source>
        <dbReference type="Proteomes" id="UP000285575"/>
    </source>
</evidence>
<dbReference type="Pfam" id="PF03466">
    <property type="entry name" value="LysR_substrate"/>
    <property type="match status" value="1"/>
</dbReference>
<dbReference type="Pfam" id="PF00126">
    <property type="entry name" value="HTH_1"/>
    <property type="match status" value="1"/>
</dbReference>
<evidence type="ECO:0000313" key="6">
    <source>
        <dbReference type="EMBL" id="RVU49234.1"/>
    </source>
</evidence>
<name>A0A437RR06_9BURK</name>
<reference evidence="6 7" key="1">
    <citation type="submission" date="2019-01" db="EMBL/GenBank/DDBJ databases">
        <authorList>
            <person name="Chen W.-M."/>
        </authorList>
    </citation>
    <scope>NUCLEOTIDE SEQUENCE [LARGE SCALE GENOMIC DNA]</scope>
    <source>
        <strain evidence="6 7">KYPY4</strain>
    </source>
</reference>
<keyword evidence="2" id="KW-0805">Transcription regulation</keyword>
<dbReference type="SUPFAM" id="SSF46785">
    <property type="entry name" value="Winged helix' DNA-binding domain"/>
    <property type="match status" value="1"/>
</dbReference>
<dbReference type="InterPro" id="IPR036388">
    <property type="entry name" value="WH-like_DNA-bd_sf"/>
</dbReference>
<dbReference type="GO" id="GO:0043565">
    <property type="term" value="F:sequence-specific DNA binding"/>
    <property type="evidence" value="ECO:0007669"/>
    <property type="project" value="TreeGrafter"/>
</dbReference>
<organism evidence="6 7">
    <name type="scientific">Rubrivivax rivuli</name>
    <dbReference type="NCBI Taxonomy" id="1862385"/>
    <lineage>
        <taxon>Bacteria</taxon>
        <taxon>Pseudomonadati</taxon>
        <taxon>Pseudomonadota</taxon>
        <taxon>Betaproteobacteria</taxon>
        <taxon>Burkholderiales</taxon>
        <taxon>Sphaerotilaceae</taxon>
        <taxon>Rubrivivax</taxon>
    </lineage>
</organism>
<keyword evidence="4" id="KW-0804">Transcription</keyword>
<evidence type="ECO:0000256" key="3">
    <source>
        <dbReference type="ARBA" id="ARBA00023125"/>
    </source>
</evidence>
<comment type="caution">
    <text evidence="6">The sequence shown here is derived from an EMBL/GenBank/DDBJ whole genome shotgun (WGS) entry which is preliminary data.</text>
</comment>
<evidence type="ECO:0000256" key="4">
    <source>
        <dbReference type="ARBA" id="ARBA00023163"/>
    </source>
</evidence>
<gene>
    <name evidence="6" type="ORF">EOE66_01250</name>
</gene>
<dbReference type="Gene3D" id="1.10.10.10">
    <property type="entry name" value="Winged helix-like DNA-binding domain superfamily/Winged helix DNA-binding domain"/>
    <property type="match status" value="1"/>
</dbReference>
<accession>A0A437RR06</accession>
<dbReference type="PRINTS" id="PR00039">
    <property type="entry name" value="HTHLYSR"/>
</dbReference>
<dbReference type="GO" id="GO:0003700">
    <property type="term" value="F:DNA-binding transcription factor activity"/>
    <property type="evidence" value="ECO:0007669"/>
    <property type="project" value="InterPro"/>
</dbReference>
<evidence type="ECO:0000259" key="5">
    <source>
        <dbReference type="PROSITE" id="PS50931"/>
    </source>
</evidence>
<protein>
    <submittedName>
        <fullName evidence="6">LysR family transcriptional regulator</fullName>
    </submittedName>
</protein>
<dbReference type="Proteomes" id="UP000285575">
    <property type="component" value="Unassembled WGS sequence"/>
</dbReference>
<dbReference type="GO" id="GO:0009089">
    <property type="term" value="P:lysine biosynthetic process via diaminopimelate"/>
    <property type="evidence" value="ECO:0007669"/>
    <property type="project" value="TreeGrafter"/>
</dbReference>
<dbReference type="OrthoDB" id="110033at2"/>
<keyword evidence="7" id="KW-1185">Reference proteome</keyword>
<keyword evidence="3" id="KW-0238">DNA-binding</keyword>
<sequence>MRLRHIEVFHAVMQAGTVSGAAQVLHISQPAVTKLLQHAEAQLGVLLFDRSKGKFVPTPEAQRLFVEVDRLQGDLLAVRRLAASLKTGQTQTIRLAATPALGLTVVPAAMARWQQATPGGRCLLSTQHTRELISALLLGEADMALTLQDPRHPGLRAEVLATAPMAALVPMRQPAARHAGPLHVKDLPPELIGLADDDPLGHRVLAACEATGTVPQMRVTVQTYPLARALAEAGLGVTVVDPYTAASADRSRVRVRVLEPALPVPLVLLSAHQAPLSQAARRLLKHLREAAEACLQPLQEPGAALARQAVA</sequence>
<dbReference type="PANTHER" id="PTHR30427:SF1">
    <property type="entry name" value="TRANSCRIPTIONAL ACTIVATOR PROTEIN LYSR"/>
    <property type="match status" value="1"/>
</dbReference>
<evidence type="ECO:0000256" key="2">
    <source>
        <dbReference type="ARBA" id="ARBA00023015"/>
    </source>
</evidence>
<dbReference type="SUPFAM" id="SSF53850">
    <property type="entry name" value="Periplasmic binding protein-like II"/>
    <property type="match status" value="1"/>
</dbReference>
<dbReference type="InterPro" id="IPR036390">
    <property type="entry name" value="WH_DNA-bd_sf"/>
</dbReference>
<dbReference type="Gene3D" id="3.40.190.10">
    <property type="entry name" value="Periplasmic binding protein-like II"/>
    <property type="match status" value="2"/>
</dbReference>
<dbReference type="InterPro" id="IPR005119">
    <property type="entry name" value="LysR_subst-bd"/>
</dbReference>
<dbReference type="AlphaFoldDB" id="A0A437RR06"/>
<dbReference type="RefSeq" id="WP_128226871.1">
    <property type="nucleotide sequence ID" value="NZ_SACR01000001.1"/>
</dbReference>
<dbReference type="PROSITE" id="PS50931">
    <property type="entry name" value="HTH_LYSR"/>
    <property type="match status" value="1"/>
</dbReference>